<keyword evidence="2 4" id="KW-0238">DNA-binding</keyword>
<sequence length="199" mass="22631">MDQPVYNCRPERKDAAENRQRILDAALRLFEQHGVEPVSMNQIAAEAQIGAGTLYRRYRNKNELCLDLIRDPVDQLSKDITAYLEDNPSMPPSERLRGLLTLFLQFKEIHAGLIAGVEHSSAALGAHSRTSTSLYEEFHQQLVQLFAEMNVEDRQSGPDSVFRADMLMIALSSDSYLFQRNVRGNSQESILEQLCRTFI</sequence>
<evidence type="ECO:0000256" key="2">
    <source>
        <dbReference type="ARBA" id="ARBA00023125"/>
    </source>
</evidence>
<dbReference type="PANTHER" id="PTHR30055:SF240">
    <property type="entry name" value="HTH-TYPE TRANSCRIPTIONAL REGULATOR ACRR"/>
    <property type="match status" value="1"/>
</dbReference>
<reference evidence="6" key="1">
    <citation type="submission" date="2014-08" db="EMBL/GenBank/DDBJ databases">
        <title>Comparative genomics of the Paenibacillus odorifer group.</title>
        <authorList>
            <person name="den Bakker H.C."/>
            <person name="Tsai Y.-C.Y.-C."/>
            <person name="Martin N."/>
            <person name="Korlach J."/>
            <person name="Wiedmann M."/>
        </authorList>
    </citation>
    <scope>NUCLEOTIDE SEQUENCE [LARGE SCALE GENOMIC DNA]</scope>
    <source>
        <strain evidence="6">DSM 13188</strain>
    </source>
</reference>
<dbReference type="HOGENOM" id="CLU_069356_17_2_9"/>
<dbReference type="EMBL" id="CP009285">
    <property type="protein sequence ID" value="AIQ58620.1"/>
    <property type="molecule type" value="Genomic_DNA"/>
</dbReference>
<evidence type="ECO:0000256" key="4">
    <source>
        <dbReference type="PROSITE-ProRule" id="PRU00335"/>
    </source>
</evidence>
<dbReference type="Proteomes" id="UP000029518">
    <property type="component" value="Chromosome"/>
</dbReference>
<dbReference type="PROSITE" id="PS50977">
    <property type="entry name" value="HTH_TETR_2"/>
    <property type="match status" value="1"/>
</dbReference>
<dbReference type="Pfam" id="PF00440">
    <property type="entry name" value="TetR_N"/>
    <property type="match status" value="1"/>
</dbReference>
<evidence type="ECO:0000256" key="3">
    <source>
        <dbReference type="ARBA" id="ARBA00023163"/>
    </source>
</evidence>
<dbReference type="GO" id="GO:0000976">
    <property type="term" value="F:transcription cis-regulatory region binding"/>
    <property type="evidence" value="ECO:0007669"/>
    <property type="project" value="TreeGrafter"/>
</dbReference>
<dbReference type="AlphaFoldDB" id="A0A089LEU8"/>
<keyword evidence="1" id="KW-0805">Transcription regulation</keyword>
<dbReference type="SUPFAM" id="SSF46689">
    <property type="entry name" value="Homeodomain-like"/>
    <property type="match status" value="1"/>
</dbReference>
<dbReference type="InterPro" id="IPR009057">
    <property type="entry name" value="Homeodomain-like_sf"/>
</dbReference>
<dbReference type="Gene3D" id="1.10.357.10">
    <property type="entry name" value="Tetracycline Repressor, domain 2"/>
    <property type="match status" value="1"/>
</dbReference>
<keyword evidence="3" id="KW-0804">Transcription</keyword>
<dbReference type="PANTHER" id="PTHR30055">
    <property type="entry name" value="HTH-TYPE TRANSCRIPTIONAL REGULATOR RUTR"/>
    <property type="match status" value="1"/>
</dbReference>
<dbReference type="OrthoDB" id="1679733at2"/>
<accession>A0A089LEU8</accession>
<evidence type="ECO:0000313" key="7">
    <source>
        <dbReference type="Proteomes" id="UP000029518"/>
    </source>
</evidence>
<dbReference type="RefSeq" id="WP_042213707.1">
    <property type="nucleotide sequence ID" value="NZ_CP009285.1"/>
</dbReference>
<dbReference type="GO" id="GO:0003700">
    <property type="term" value="F:DNA-binding transcription factor activity"/>
    <property type="evidence" value="ECO:0007669"/>
    <property type="project" value="TreeGrafter"/>
</dbReference>
<dbReference type="KEGG" id="pbd:PBOR_17975"/>
<evidence type="ECO:0000256" key="1">
    <source>
        <dbReference type="ARBA" id="ARBA00023015"/>
    </source>
</evidence>
<proteinExistence type="predicted"/>
<gene>
    <name evidence="6" type="ORF">PBOR_17975</name>
</gene>
<protein>
    <submittedName>
        <fullName evidence="6">TetR family transcriptional regulator</fullName>
    </submittedName>
</protein>
<dbReference type="InterPro" id="IPR050109">
    <property type="entry name" value="HTH-type_TetR-like_transc_reg"/>
</dbReference>
<feature type="domain" description="HTH tetR-type" evidence="5">
    <location>
        <begin position="16"/>
        <end position="76"/>
    </location>
</feature>
<organism evidence="6 7">
    <name type="scientific">Paenibacillus borealis</name>
    <dbReference type="NCBI Taxonomy" id="160799"/>
    <lineage>
        <taxon>Bacteria</taxon>
        <taxon>Bacillati</taxon>
        <taxon>Bacillota</taxon>
        <taxon>Bacilli</taxon>
        <taxon>Bacillales</taxon>
        <taxon>Paenibacillaceae</taxon>
        <taxon>Paenibacillus</taxon>
    </lineage>
</organism>
<keyword evidence="7" id="KW-1185">Reference proteome</keyword>
<dbReference type="InterPro" id="IPR001647">
    <property type="entry name" value="HTH_TetR"/>
</dbReference>
<feature type="DNA-binding region" description="H-T-H motif" evidence="4">
    <location>
        <begin position="39"/>
        <end position="58"/>
    </location>
</feature>
<evidence type="ECO:0000259" key="5">
    <source>
        <dbReference type="PROSITE" id="PS50977"/>
    </source>
</evidence>
<dbReference type="PRINTS" id="PR00455">
    <property type="entry name" value="HTHTETR"/>
</dbReference>
<evidence type="ECO:0000313" key="6">
    <source>
        <dbReference type="EMBL" id="AIQ58620.1"/>
    </source>
</evidence>
<name>A0A089LEU8_PAEBO</name>